<dbReference type="Pfam" id="PF05557">
    <property type="entry name" value="MAD"/>
    <property type="match status" value="1"/>
</dbReference>
<dbReference type="PANTHER" id="PTHR23168:SF0">
    <property type="entry name" value="MITOTIC SPINDLE ASSEMBLY CHECKPOINT PROTEIN MAD1"/>
    <property type="match status" value="1"/>
</dbReference>
<reference evidence="8 9" key="1">
    <citation type="journal article" date="2011" name="Nature">
        <title>A high-resolution map of human evolutionary constraint using 29 mammals.</title>
        <authorList>
            <person name="Lindblad-Toh K."/>
            <person name="Garber M."/>
            <person name="Zuk O."/>
            <person name="Lin M.F."/>
            <person name="Parker B.J."/>
            <person name="Washietl S."/>
            <person name="Kheradpour P."/>
            <person name="Ernst J."/>
            <person name="Jordan G."/>
            <person name="Mauceli E."/>
            <person name="Ward L.D."/>
            <person name="Lowe C.B."/>
            <person name="Holloway A.K."/>
            <person name="Clamp M."/>
            <person name="Gnerre S."/>
            <person name="Alfoldi J."/>
            <person name="Beal K."/>
            <person name="Chang J."/>
            <person name="Clawson H."/>
            <person name="Cuff J."/>
            <person name="Di Palma F."/>
            <person name="Fitzgerald S."/>
            <person name="Flicek P."/>
            <person name="Guttman M."/>
            <person name="Hubisz M.J."/>
            <person name="Jaffe D.B."/>
            <person name="Jungreis I."/>
            <person name="Kent W.J."/>
            <person name="Kostka D."/>
            <person name="Lara M."/>
            <person name="Martins A.L."/>
            <person name="Massingham T."/>
            <person name="Moltke I."/>
            <person name="Raney B.J."/>
            <person name="Rasmussen M.D."/>
            <person name="Robinson J."/>
            <person name="Stark A."/>
            <person name="Vilella A.J."/>
            <person name="Wen J."/>
            <person name="Xie X."/>
            <person name="Zody M.C."/>
            <person name="Baldwin J."/>
            <person name="Bloom T."/>
            <person name="Chin C.W."/>
            <person name="Heiman D."/>
            <person name="Nicol R."/>
            <person name="Nusbaum C."/>
            <person name="Young S."/>
            <person name="Wilkinson J."/>
            <person name="Worley K.C."/>
            <person name="Kovar C.L."/>
            <person name="Muzny D.M."/>
            <person name="Gibbs R.A."/>
            <person name="Cree A."/>
            <person name="Dihn H.H."/>
            <person name="Fowler G."/>
            <person name="Jhangiani S."/>
            <person name="Joshi V."/>
            <person name="Lee S."/>
            <person name="Lewis L.R."/>
            <person name="Nazareth L.V."/>
            <person name="Okwuonu G."/>
            <person name="Santibanez J."/>
            <person name="Warren W.C."/>
            <person name="Mardis E.R."/>
            <person name="Weinstock G.M."/>
            <person name="Wilson R.K."/>
            <person name="Delehaunty K."/>
            <person name="Dooling D."/>
            <person name="Fronik C."/>
            <person name="Fulton L."/>
            <person name="Fulton B."/>
            <person name="Graves T."/>
            <person name="Minx P."/>
            <person name="Sodergren E."/>
            <person name="Birney E."/>
            <person name="Margulies E.H."/>
            <person name="Herrero J."/>
            <person name="Green E.D."/>
            <person name="Haussler D."/>
            <person name="Siepel A."/>
            <person name="Goldman N."/>
            <person name="Pollard K.S."/>
            <person name="Pedersen J.S."/>
            <person name="Lander E.S."/>
            <person name="Kellis M."/>
        </authorList>
    </citation>
    <scope>NUCLEOTIDE SEQUENCE [LARGE SCALE GENOMIC DNA]</scope>
    <source>
        <strain evidence="9">Thorbecke</strain>
    </source>
</reference>
<dbReference type="Ensembl" id="ENSOCUT00000059262.1">
    <property type="protein sequence ID" value="ENSOCUP00000031360.1"/>
    <property type="gene ID" value="ENSOCUG00000037824.1"/>
</dbReference>
<feature type="coiled-coil region" evidence="7">
    <location>
        <begin position="269"/>
        <end position="314"/>
    </location>
</feature>
<dbReference type="Proteomes" id="UP000001811">
    <property type="component" value="Unplaced"/>
</dbReference>
<keyword evidence="4" id="KW-0498">Mitosis</keyword>
<reference evidence="8" key="3">
    <citation type="submission" date="2025-09" db="UniProtKB">
        <authorList>
            <consortium name="Ensembl"/>
        </authorList>
    </citation>
    <scope>IDENTIFICATION</scope>
    <source>
        <strain evidence="8">Thorbecke</strain>
    </source>
</reference>
<proteinExistence type="inferred from homology"/>
<evidence type="ECO:0000256" key="3">
    <source>
        <dbReference type="ARBA" id="ARBA00022618"/>
    </source>
</evidence>
<dbReference type="PaxDb" id="9986-ENSOCUP00000018646"/>
<dbReference type="GO" id="GO:0007094">
    <property type="term" value="P:mitotic spindle assembly checkpoint signaling"/>
    <property type="evidence" value="ECO:0007669"/>
    <property type="project" value="InterPro"/>
</dbReference>
<reference evidence="8" key="2">
    <citation type="submission" date="2025-08" db="UniProtKB">
        <authorList>
            <consortium name="Ensembl"/>
        </authorList>
    </citation>
    <scope>IDENTIFICATION</scope>
    <source>
        <strain evidence="8">Thorbecke</strain>
    </source>
</reference>
<dbReference type="GO" id="GO:0005635">
    <property type="term" value="C:nuclear envelope"/>
    <property type="evidence" value="ECO:0007669"/>
    <property type="project" value="TreeGrafter"/>
</dbReference>
<feature type="coiled-coil region" evidence="7">
    <location>
        <begin position="14"/>
        <end position="48"/>
    </location>
</feature>
<dbReference type="GO" id="GO:0051315">
    <property type="term" value="P:attachment of mitotic spindle microtubules to kinetochore"/>
    <property type="evidence" value="ECO:0007669"/>
    <property type="project" value="TreeGrafter"/>
</dbReference>
<feature type="coiled-coil region" evidence="7">
    <location>
        <begin position="84"/>
        <end position="214"/>
    </location>
</feature>
<evidence type="ECO:0000256" key="1">
    <source>
        <dbReference type="ARBA" id="ARBA00004123"/>
    </source>
</evidence>
<organism evidence="8 9">
    <name type="scientific">Oryctolagus cuniculus</name>
    <name type="common">Rabbit</name>
    <dbReference type="NCBI Taxonomy" id="9986"/>
    <lineage>
        <taxon>Eukaryota</taxon>
        <taxon>Metazoa</taxon>
        <taxon>Chordata</taxon>
        <taxon>Craniata</taxon>
        <taxon>Vertebrata</taxon>
        <taxon>Euteleostomi</taxon>
        <taxon>Mammalia</taxon>
        <taxon>Eutheria</taxon>
        <taxon>Euarchontoglires</taxon>
        <taxon>Glires</taxon>
        <taxon>Lagomorpha</taxon>
        <taxon>Leporidae</taxon>
        <taxon>Oryctolagus</taxon>
    </lineage>
</organism>
<evidence type="ECO:0000256" key="4">
    <source>
        <dbReference type="ARBA" id="ARBA00022776"/>
    </source>
</evidence>
<dbReference type="Bgee" id="ENSOCUG00000037824">
    <property type="expression patterns" value="Expressed in autopod skin and 17 other cell types or tissues"/>
</dbReference>
<evidence type="ECO:0008006" key="10">
    <source>
        <dbReference type="Google" id="ProtNLM"/>
    </source>
</evidence>
<dbReference type="GeneTree" id="ENSGT00390000001316"/>
<accession>A0A5F9CC58</accession>
<evidence type="ECO:0000256" key="5">
    <source>
        <dbReference type="ARBA" id="ARBA00023242"/>
    </source>
</evidence>
<dbReference type="PANTHER" id="PTHR23168">
    <property type="entry name" value="MITOTIC SPINDLE ASSEMBLY CHECKPOINT PROTEIN MAD1 MITOTIC ARREST DEFICIENT-LIKE PROTEIN 1"/>
    <property type="match status" value="1"/>
</dbReference>
<dbReference type="GO" id="GO:0072686">
    <property type="term" value="C:mitotic spindle"/>
    <property type="evidence" value="ECO:0007669"/>
    <property type="project" value="TreeGrafter"/>
</dbReference>
<dbReference type="AlphaFoldDB" id="A0A5F9CC58"/>
<evidence type="ECO:0000313" key="8">
    <source>
        <dbReference type="Ensembl" id="ENSOCUP00000031360.1"/>
    </source>
</evidence>
<evidence type="ECO:0000256" key="6">
    <source>
        <dbReference type="ARBA" id="ARBA00023306"/>
    </source>
</evidence>
<dbReference type="STRING" id="9986.ENSOCUP00000031360"/>
<keyword evidence="3" id="KW-0132">Cell division</keyword>
<dbReference type="InterPro" id="IPR008672">
    <property type="entry name" value="Mad1"/>
</dbReference>
<keyword evidence="9" id="KW-1185">Reference proteome</keyword>
<protein>
    <recommendedName>
        <fullName evidence="10">Mitotic arrest deficient 1 like 1</fullName>
    </recommendedName>
</protein>
<evidence type="ECO:0000313" key="9">
    <source>
        <dbReference type="Proteomes" id="UP000001811"/>
    </source>
</evidence>
<keyword evidence="7" id="KW-0175">Coiled coil</keyword>
<keyword evidence="6" id="KW-0131">Cell cycle</keyword>
<evidence type="ECO:0000256" key="7">
    <source>
        <dbReference type="SAM" id="Coils"/>
    </source>
</evidence>
<comment type="similarity">
    <text evidence="2">Belongs to the MAD1 family.</text>
</comment>
<sequence>PLGLSPTLACSPSAQREVDRNQELLTRIRQLQEREAAAEGKVQEQRERHRLCQQSLDATSQRLREKEDGLAAAGETINALKGRVSELQWSLTDQERQLKRLESEKQELGEQLELRHRQWQEANQKIQELQASQEVKADQEQKIKDLEQKLSLQEQDAVVVRSMKSELARLPKMERELKRLQDENSHLREMSETNGVLQEELEGLQRRLARQEQVQQAVVGPGRLLAKLQGWERLDAATGLNLRTPEDLSRFVVELQQRELALKDKNSSISSSARALEKAQQQLQEEVRQVSGQLLEERKKREAHEALARRLQKRVLLLTKVQVHGFLATKRAGIQGTPRDFRRSLVKVSCLSVRKALSSWPPVGLLGHGWGQLSRLWTLTLRFWPCSRNVWATQPWPLLLGQRRHRLWGPGWGTHGSEILRALPIPACAPHALV</sequence>
<evidence type="ECO:0000256" key="2">
    <source>
        <dbReference type="ARBA" id="ARBA00008029"/>
    </source>
</evidence>
<keyword evidence="5" id="KW-0539">Nucleus</keyword>
<name>A0A5F9CC58_RABIT</name>
<dbReference type="GO" id="GO:0000776">
    <property type="term" value="C:kinetochore"/>
    <property type="evidence" value="ECO:0007669"/>
    <property type="project" value="TreeGrafter"/>
</dbReference>
<dbReference type="InParanoid" id="A0A5F9CC58"/>
<dbReference type="GO" id="GO:0051301">
    <property type="term" value="P:cell division"/>
    <property type="evidence" value="ECO:0007669"/>
    <property type="project" value="UniProtKB-KW"/>
</dbReference>
<comment type="subcellular location">
    <subcellularLocation>
        <location evidence="1">Nucleus</location>
    </subcellularLocation>
</comment>